<protein>
    <submittedName>
        <fullName evidence="2">Uncharacterized protein</fullName>
    </submittedName>
</protein>
<dbReference type="AlphaFoldDB" id="A0A0D1EES7"/>
<dbReference type="STRING" id="935700.jaqu_28190"/>
<dbReference type="EMBL" id="JYFE01000050">
    <property type="protein sequence ID" value="KIT15386.1"/>
    <property type="molecule type" value="Genomic_DNA"/>
</dbReference>
<keyword evidence="1" id="KW-0472">Membrane</keyword>
<organism evidence="2 3">
    <name type="scientific">Jannaschia aquimarina</name>
    <dbReference type="NCBI Taxonomy" id="935700"/>
    <lineage>
        <taxon>Bacteria</taxon>
        <taxon>Pseudomonadati</taxon>
        <taxon>Pseudomonadota</taxon>
        <taxon>Alphaproteobacteria</taxon>
        <taxon>Rhodobacterales</taxon>
        <taxon>Roseobacteraceae</taxon>
        <taxon>Jannaschia</taxon>
    </lineage>
</organism>
<dbReference type="RefSeq" id="WP_043919618.1">
    <property type="nucleotide sequence ID" value="NZ_FZPF01000008.1"/>
</dbReference>
<feature type="transmembrane region" description="Helical" evidence="1">
    <location>
        <begin position="20"/>
        <end position="41"/>
    </location>
</feature>
<keyword evidence="1" id="KW-1133">Transmembrane helix</keyword>
<name>A0A0D1EES7_9RHOB</name>
<sequence>MSQSDTSDGQSSSTARYAAFGALFVVALFGAWYFTSAFLIAPTIDGPAADQVQGLPATNVDELSIGGERLVPNAAEEVAE</sequence>
<keyword evidence="1" id="KW-0812">Transmembrane</keyword>
<evidence type="ECO:0000313" key="3">
    <source>
        <dbReference type="Proteomes" id="UP000032232"/>
    </source>
</evidence>
<evidence type="ECO:0000313" key="2">
    <source>
        <dbReference type="EMBL" id="KIT15386.1"/>
    </source>
</evidence>
<keyword evidence="3" id="KW-1185">Reference proteome</keyword>
<accession>A0A0D1EES7</accession>
<reference evidence="2 3" key="1">
    <citation type="submission" date="2015-02" db="EMBL/GenBank/DDBJ databases">
        <title>Genome Sequence of Jannaschia aquimarina DSM28248, a member of the Roseobacter clade.</title>
        <authorList>
            <person name="Voget S."/>
            <person name="Daniel R."/>
        </authorList>
    </citation>
    <scope>NUCLEOTIDE SEQUENCE [LARGE SCALE GENOMIC DNA]</scope>
    <source>
        <strain evidence="2 3">GSW-M26</strain>
    </source>
</reference>
<comment type="caution">
    <text evidence="2">The sequence shown here is derived from an EMBL/GenBank/DDBJ whole genome shotgun (WGS) entry which is preliminary data.</text>
</comment>
<dbReference type="PATRIC" id="fig|935700.4.peg.2920"/>
<evidence type="ECO:0000256" key="1">
    <source>
        <dbReference type="SAM" id="Phobius"/>
    </source>
</evidence>
<proteinExistence type="predicted"/>
<gene>
    <name evidence="2" type="ORF">jaqu_28190</name>
</gene>
<dbReference type="Proteomes" id="UP000032232">
    <property type="component" value="Unassembled WGS sequence"/>
</dbReference>